<comment type="caution">
    <text evidence="1">The sequence shown here is derived from an EMBL/GenBank/DDBJ whole genome shotgun (WGS) entry which is preliminary data.</text>
</comment>
<gene>
    <name evidence="1" type="ORF">RDI58_027651</name>
</gene>
<evidence type="ECO:0000313" key="2">
    <source>
        <dbReference type="Proteomes" id="UP001371456"/>
    </source>
</evidence>
<dbReference type="EMBL" id="JBANQN010000011">
    <property type="protein sequence ID" value="KAK6776650.1"/>
    <property type="molecule type" value="Genomic_DNA"/>
</dbReference>
<organism evidence="1 2">
    <name type="scientific">Solanum bulbocastanum</name>
    <name type="common">Wild potato</name>
    <dbReference type="NCBI Taxonomy" id="147425"/>
    <lineage>
        <taxon>Eukaryota</taxon>
        <taxon>Viridiplantae</taxon>
        <taxon>Streptophyta</taxon>
        <taxon>Embryophyta</taxon>
        <taxon>Tracheophyta</taxon>
        <taxon>Spermatophyta</taxon>
        <taxon>Magnoliopsida</taxon>
        <taxon>eudicotyledons</taxon>
        <taxon>Gunneridae</taxon>
        <taxon>Pentapetalae</taxon>
        <taxon>asterids</taxon>
        <taxon>lamiids</taxon>
        <taxon>Solanales</taxon>
        <taxon>Solanaceae</taxon>
        <taxon>Solanoideae</taxon>
        <taxon>Solaneae</taxon>
        <taxon>Solanum</taxon>
    </lineage>
</organism>
<dbReference type="Proteomes" id="UP001371456">
    <property type="component" value="Unassembled WGS sequence"/>
</dbReference>
<name>A0AAN8Y1Z5_SOLBU</name>
<proteinExistence type="predicted"/>
<dbReference type="AlphaFoldDB" id="A0AAN8Y1Z5"/>
<protein>
    <submittedName>
        <fullName evidence="1">Uncharacterized protein</fullName>
    </submittedName>
</protein>
<sequence length="36" mass="4335">MHHFCNYEQLQSSTRCAVQNLIAKRKDESINWVRDL</sequence>
<evidence type="ECO:0000313" key="1">
    <source>
        <dbReference type="EMBL" id="KAK6776650.1"/>
    </source>
</evidence>
<reference evidence="1 2" key="1">
    <citation type="submission" date="2024-02" db="EMBL/GenBank/DDBJ databases">
        <title>de novo genome assembly of Solanum bulbocastanum strain 11H21.</title>
        <authorList>
            <person name="Hosaka A.J."/>
        </authorList>
    </citation>
    <scope>NUCLEOTIDE SEQUENCE [LARGE SCALE GENOMIC DNA]</scope>
    <source>
        <tissue evidence="1">Young leaves</tissue>
    </source>
</reference>
<keyword evidence="2" id="KW-1185">Reference proteome</keyword>
<accession>A0AAN8Y1Z5</accession>